<organism evidence="1 2">
    <name type="scientific">Hyella patelloides LEGE 07179</name>
    <dbReference type="NCBI Taxonomy" id="945734"/>
    <lineage>
        <taxon>Bacteria</taxon>
        <taxon>Bacillati</taxon>
        <taxon>Cyanobacteriota</taxon>
        <taxon>Cyanophyceae</taxon>
        <taxon>Pleurocapsales</taxon>
        <taxon>Hyellaceae</taxon>
        <taxon>Hyella</taxon>
    </lineage>
</organism>
<keyword evidence="2" id="KW-1185">Reference proteome</keyword>
<name>A0A563W483_9CYAN</name>
<accession>A0A563W483</accession>
<protein>
    <submittedName>
        <fullName evidence="1">Uncharacterized protein</fullName>
    </submittedName>
</protein>
<sequence length="67" mass="8324">MKRQMSIEQKIERELQKINSDPKKPHKIRHLTPEEKKDFIDSLITDDEDWTEEDEIKYQRVMKRLQR</sequence>
<gene>
    <name evidence="1" type="ORF">H1P_80053</name>
</gene>
<dbReference type="EMBL" id="CAACVJ010000687">
    <property type="protein sequence ID" value="VEP18498.1"/>
    <property type="molecule type" value="Genomic_DNA"/>
</dbReference>
<evidence type="ECO:0000313" key="1">
    <source>
        <dbReference type="EMBL" id="VEP18498.1"/>
    </source>
</evidence>
<evidence type="ECO:0000313" key="2">
    <source>
        <dbReference type="Proteomes" id="UP000320055"/>
    </source>
</evidence>
<reference evidence="1 2" key="1">
    <citation type="submission" date="2019-01" db="EMBL/GenBank/DDBJ databases">
        <authorList>
            <person name="Brito A."/>
        </authorList>
    </citation>
    <scope>NUCLEOTIDE SEQUENCE [LARGE SCALE GENOMIC DNA]</scope>
    <source>
        <strain evidence="1">1</strain>
    </source>
</reference>
<dbReference type="RefSeq" id="WP_144863646.1">
    <property type="nucleotide sequence ID" value="NZ_LR213772.1"/>
</dbReference>
<dbReference type="Proteomes" id="UP000320055">
    <property type="component" value="Unassembled WGS sequence"/>
</dbReference>
<proteinExistence type="predicted"/>
<dbReference type="AlphaFoldDB" id="A0A563W483"/>